<organism evidence="2 3">
    <name type="scientific">Thalassiosira oceanica</name>
    <name type="common">Marine diatom</name>
    <dbReference type="NCBI Taxonomy" id="159749"/>
    <lineage>
        <taxon>Eukaryota</taxon>
        <taxon>Sar</taxon>
        <taxon>Stramenopiles</taxon>
        <taxon>Ochrophyta</taxon>
        <taxon>Bacillariophyta</taxon>
        <taxon>Coscinodiscophyceae</taxon>
        <taxon>Thalassiosirophycidae</taxon>
        <taxon>Thalassiosirales</taxon>
        <taxon>Thalassiosiraceae</taxon>
        <taxon>Thalassiosira</taxon>
    </lineage>
</organism>
<accession>K3W4K2</accession>
<comment type="caution">
    <text evidence="2">The sequence shown here is derived from an EMBL/GenBank/DDBJ whole genome shotgun (WGS) entry which is preliminary data.</text>
</comment>
<feature type="region of interest" description="Disordered" evidence="1">
    <location>
        <begin position="264"/>
        <end position="309"/>
    </location>
</feature>
<dbReference type="Proteomes" id="UP000266841">
    <property type="component" value="Unassembled WGS sequence"/>
</dbReference>
<dbReference type="AlphaFoldDB" id="K3W4K2"/>
<name>K3W4K2_THAOC</name>
<protein>
    <submittedName>
        <fullName evidence="2">Uncharacterized protein</fullName>
    </submittedName>
</protein>
<feature type="compositionally biased region" description="Basic and acidic residues" evidence="1">
    <location>
        <begin position="268"/>
        <end position="289"/>
    </location>
</feature>
<evidence type="ECO:0000313" key="2">
    <source>
        <dbReference type="EMBL" id="EJK78084.1"/>
    </source>
</evidence>
<gene>
    <name evidence="2" type="ORF">THAOC_00036</name>
</gene>
<feature type="compositionally biased region" description="Basic and acidic residues" evidence="1">
    <location>
        <begin position="74"/>
        <end position="104"/>
    </location>
</feature>
<keyword evidence="3" id="KW-1185">Reference proteome</keyword>
<evidence type="ECO:0000256" key="1">
    <source>
        <dbReference type="SAM" id="MobiDB-lite"/>
    </source>
</evidence>
<feature type="region of interest" description="Disordered" evidence="1">
    <location>
        <begin position="53"/>
        <end position="104"/>
    </location>
</feature>
<evidence type="ECO:0000313" key="3">
    <source>
        <dbReference type="Proteomes" id="UP000266841"/>
    </source>
</evidence>
<dbReference type="EMBL" id="AGNL01000041">
    <property type="protein sequence ID" value="EJK78084.1"/>
    <property type="molecule type" value="Genomic_DNA"/>
</dbReference>
<feature type="non-terminal residue" evidence="2">
    <location>
        <position position="1"/>
    </location>
</feature>
<reference evidence="2 3" key="1">
    <citation type="journal article" date="2012" name="Genome Biol.">
        <title>Genome and low-iron response of an oceanic diatom adapted to chronic iron limitation.</title>
        <authorList>
            <person name="Lommer M."/>
            <person name="Specht M."/>
            <person name="Roy A.S."/>
            <person name="Kraemer L."/>
            <person name="Andreson R."/>
            <person name="Gutowska M.A."/>
            <person name="Wolf J."/>
            <person name="Bergner S.V."/>
            <person name="Schilhabel M.B."/>
            <person name="Klostermeier U.C."/>
            <person name="Beiko R.G."/>
            <person name="Rosenstiel P."/>
            <person name="Hippler M."/>
            <person name="Laroche J."/>
        </authorList>
    </citation>
    <scope>NUCLEOTIDE SEQUENCE [LARGE SCALE GENOMIC DNA]</scope>
    <source>
        <strain evidence="2 3">CCMP1005</strain>
    </source>
</reference>
<proteinExistence type="predicted"/>
<sequence>DPVPELRGGVRPVRPVDREVYVLVDEEAHPVLVDVVRVVPERVVERHRDVLHAYEPERDGDDDEDRAPQPVVLEQDHGERVDPEEEERPRHLQDREGVRGEDQDAEAVERLHEVPHEHEQVAVLVDGQPVPQVDRVLHDHDAEQVGERHGRPEVLVDVRPPAVGQLLGAVEVLRDLVRAPALAAGAPSAVPPSVVPEVLVLPVLPLDRAPEERVHGHPEEEYGPVANLLPPPGGRLGLLRHAEDRRVLGQLPARQVALGEVSAVPHEPVVRDLRPADDQERNEEAHEGVSRGAVEGQVGDVTDLEDVDE</sequence>